<dbReference type="EMBL" id="JAYMYQ010000011">
    <property type="protein sequence ID" value="KAK7305068.1"/>
    <property type="molecule type" value="Genomic_DNA"/>
</dbReference>
<protein>
    <submittedName>
        <fullName evidence="1">Uncharacterized protein</fullName>
    </submittedName>
</protein>
<evidence type="ECO:0000313" key="2">
    <source>
        <dbReference type="Proteomes" id="UP001367508"/>
    </source>
</evidence>
<reference evidence="1 2" key="1">
    <citation type="submission" date="2024-01" db="EMBL/GenBank/DDBJ databases">
        <title>The genomes of 5 underutilized Papilionoideae crops provide insights into root nodulation and disease resistanc.</title>
        <authorList>
            <person name="Jiang F."/>
        </authorList>
    </citation>
    <scope>NUCLEOTIDE SEQUENCE [LARGE SCALE GENOMIC DNA]</scope>
    <source>
        <strain evidence="1">LVBAO_FW01</strain>
        <tissue evidence="1">Leaves</tissue>
    </source>
</reference>
<keyword evidence="2" id="KW-1185">Reference proteome</keyword>
<evidence type="ECO:0000313" key="1">
    <source>
        <dbReference type="EMBL" id="KAK7305068.1"/>
    </source>
</evidence>
<sequence>MNDVFLYMIRVISERISHIPLEFTLISQRSVMIHDQFAKKKKLSSLGAFDVQNDGIAITTGDQSFNKNVHMAEPPKLPVSMNPTLKRRISSEEYNGVLTFIENSFKYSTCHNFSNWSMDDHVDPWPRAVTSIAPRRGAALRSALSDALEDESSENYPASPYGVIEWKMVAFMKGTGLVLSLILEKENKTPEEMISSAVNPLETPSSFSNPIDDGADPPSLDLEPLTVFPLDKEGCNRQIEITCINLQNTLLKWVLHRTAYVRLTWCQWPRTVTFIALWKGALRFVQVTEATSEFVVAGPAYVWALSISSFKLIVFM</sequence>
<comment type="caution">
    <text evidence="1">The sequence shown here is derived from an EMBL/GenBank/DDBJ whole genome shotgun (WGS) entry which is preliminary data.</text>
</comment>
<gene>
    <name evidence="1" type="ORF">VNO77_42967</name>
</gene>
<dbReference type="Proteomes" id="UP001367508">
    <property type="component" value="Unassembled WGS sequence"/>
</dbReference>
<proteinExistence type="predicted"/>
<dbReference type="AlphaFoldDB" id="A0AAN9JVP0"/>
<accession>A0AAN9JVP0</accession>
<organism evidence="1 2">
    <name type="scientific">Canavalia gladiata</name>
    <name type="common">Sword bean</name>
    <name type="synonym">Dolichos gladiatus</name>
    <dbReference type="NCBI Taxonomy" id="3824"/>
    <lineage>
        <taxon>Eukaryota</taxon>
        <taxon>Viridiplantae</taxon>
        <taxon>Streptophyta</taxon>
        <taxon>Embryophyta</taxon>
        <taxon>Tracheophyta</taxon>
        <taxon>Spermatophyta</taxon>
        <taxon>Magnoliopsida</taxon>
        <taxon>eudicotyledons</taxon>
        <taxon>Gunneridae</taxon>
        <taxon>Pentapetalae</taxon>
        <taxon>rosids</taxon>
        <taxon>fabids</taxon>
        <taxon>Fabales</taxon>
        <taxon>Fabaceae</taxon>
        <taxon>Papilionoideae</taxon>
        <taxon>50 kb inversion clade</taxon>
        <taxon>NPAAA clade</taxon>
        <taxon>indigoferoid/millettioid clade</taxon>
        <taxon>Phaseoleae</taxon>
        <taxon>Canavalia</taxon>
    </lineage>
</organism>
<name>A0AAN9JVP0_CANGL</name>